<reference evidence="3 4" key="1">
    <citation type="submission" date="2014-03" db="EMBL/GenBank/DDBJ databases">
        <title>Genomics of Bifidobacteria.</title>
        <authorList>
            <person name="Ventura M."/>
            <person name="Milani C."/>
            <person name="Lugli G.A."/>
        </authorList>
    </citation>
    <scope>NUCLEOTIDE SEQUENCE [LARGE SCALE GENOMIC DNA]</scope>
    <source>
        <strain evidence="3 4">LMG 11592</strain>
    </source>
</reference>
<keyword evidence="4" id="KW-1185">Reference proteome</keyword>
<name>A0A087BPN1_9BIFI</name>
<dbReference type="CDD" id="cd09645">
    <property type="entry name" value="Cas5_I-E"/>
    <property type="match status" value="1"/>
</dbReference>
<evidence type="ECO:0000256" key="1">
    <source>
        <dbReference type="ARBA" id="ARBA00023118"/>
    </source>
</evidence>
<dbReference type="InterPro" id="IPR021124">
    <property type="entry name" value="CRISPR-assoc_prot_Cas5"/>
</dbReference>
<comment type="caution">
    <text evidence="3">The sequence shown here is derived from an EMBL/GenBank/DDBJ whole genome shotgun (WGS) entry which is preliminary data.</text>
</comment>
<dbReference type="AlphaFoldDB" id="A0A087BPN1"/>
<dbReference type="InterPro" id="IPR010147">
    <property type="entry name" value="CRISPR-assoc_prot_CasD"/>
</dbReference>
<evidence type="ECO:0008006" key="5">
    <source>
        <dbReference type="Google" id="ProtNLM"/>
    </source>
</evidence>
<dbReference type="Gene3D" id="3.30.70.2660">
    <property type="match status" value="1"/>
</dbReference>
<dbReference type="Pfam" id="PF09704">
    <property type="entry name" value="Cas_Cas5d"/>
    <property type="match status" value="1"/>
</dbReference>
<dbReference type="eggNOG" id="ENOG502ZBPB">
    <property type="taxonomic scope" value="Bacteria"/>
</dbReference>
<organism evidence="3 4">
    <name type="scientific">Bifidobacterium minimum</name>
    <dbReference type="NCBI Taxonomy" id="1693"/>
    <lineage>
        <taxon>Bacteria</taxon>
        <taxon>Bacillati</taxon>
        <taxon>Actinomycetota</taxon>
        <taxon>Actinomycetes</taxon>
        <taxon>Bifidobacteriales</taxon>
        <taxon>Bifidobacteriaceae</taxon>
        <taxon>Bifidobacterium</taxon>
    </lineage>
</organism>
<accession>A0A087BPN1</accession>
<dbReference type="GO" id="GO:0003723">
    <property type="term" value="F:RNA binding"/>
    <property type="evidence" value="ECO:0007669"/>
    <property type="project" value="InterPro"/>
</dbReference>
<dbReference type="Proteomes" id="UP000029014">
    <property type="component" value="Unassembled WGS sequence"/>
</dbReference>
<dbReference type="InterPro" id="IPR013422">
    <property type="entry name" value="CRISPR-assoc_prot_Cas5_N"/>
</dbReference>
<dbReference type="RefSeq" id="WP_022861874.1">
    <property type="nucleotide sequence ID" value="NZ_JGZD01000008.1"/>
</dbReference>
<evidence type="ECO:0000256" key="2">
    <source>
        <dbReference type="SAM" id="MobiDB-lite"/>
    </source>
</evidence>
<proteinExistence type="predicted"/>
<protein>
    <recommendedName>
        <fullName evidence="5">Type I-E CRISPR-associated protein Cas5/CasD</fullName>
    </recommendedName>
</protein>
<sequence>MTVLLIRLAGPLQSWGSSSRFNQRGTEPFPTKSGVVGMIASALGMSRSESLERFEGLRFGVRVDQPGSITSDFQTAHNDAGHSMPLSHRYYLQDSVFLVALESKDADELDEYRQALLRPYFQLFLGRRSCPPDGPIITRIVDASLEDALASAPWCATRSYQRWVRKNSRWYPSLLSGEMIVEPDGDHNGESFADTLSDEPVSFDPRRRMWTSRRMVRLNQTVTFVAQEDCDAKDSSTADVKNPPKGPGTASSLGSRMEGDFFDAVAQSSKEKGGS</sequence>
<feature type="region of interest" description="Disordered" evidence="2">
    <location>
        <begin position="230"/>
        <end position="258"/>
    </location>
</feature>
<dbReference type="GO" id="GO:0051607">
    <property type="term" value="P:defense response to virus"/>
    <property type="evidence" value="ECO:0007669"/>
    <property type="project" value="UniProtKB-KW"/>
</dbReference>
<dbReference type="GO" id="GO:0043571">
    <property type="term" value="P:maintenance of CRISPR repeat elements"/>
    <property type="evidence" value="ECO:0007669"/>
    <property type="project" value="InterPro"/>
</dbReference>
<dbReference type="NCBIfam" id="TIGR01868">
    <property type="entry name" value="casD_Cas5e"/>
    <property type="match status" value="1"/>
</dbReference>
<dbReference type="EMBL" id="JGZD01000008">
    <property type="protein sequence ID" value="KFI72981.1"/>
    <property type="molecule type" value="Genomic_DNA"/>
</dbReference>
<dbReference type="STRING" id="1693.BMIN_0693"/>
<evidence type="ECO:0000313" key="3">
    <source>
        <dbReference type="EMBL" id="KFI72981.1"/>
    </source>
</evidence>
<gene>
    <name evidence="3" type="ORF">BMIN_0693</name>
</gene>
<dbReference type="NCBIfam" id="TIGR02593">
    <property type="entry name" value="CRISPR_cas5"/>
    <property type="match status" value="1"/>
</dbReference>
<keyword evidence="1" id="KW-0051">Antiviral defense</keyword>
<evidence type="ECO:0000313" key="4">
    <source>
        <dbReference type="Proteomes" id="UP000029014"/>
    </source>
</evidence>